<dbReference type="Proteomes" id="UP000199144">
    <property type="component" value="Unassembled WGS sequence"/>
</dbReference>
<dbReference type="Pfam" id="PF13795">
    <property type="entry name" value="HupE_UreJ_2"/>
    <property type="match status" value="1"/>
</dbReference>
<keyword evidence="1" id="KW-1133">Transmembrane helix</keyword>
<evidence type="ECO:0000313" key="4">
    <source>
        <dbReference type="Proteomes" id="UP000199144"/>
    </source>
</evidence>
<feature type="transmembrane region" description="Helical" evidence="1">
    <location>
        <begin position="178"/>
        <end position="200"/>
    </location>
</feature>
<evidence type="ECO:0000256" key="1">
    <source>
        <dbReference type="SAM" id="Phobius"/>
    </source>
</evidence>
<feature type="transmembrane region" description="Helical" evidence="1">
    <location>
        <begin position="153"/>
        <end position="171"/>
    </location>
</feature>
<dbReference type="InterPro" id="IPR032809">
    <property type="entry name" value="Put_HupE_UreJ"/>
</dbReference>
<dbReference type="AlphaFoldDB" id="A0A1I4MVK5"/>
<sequence length="336" mass="35737">MSLLRALMVCCLFVVAATGARAHALDPGYLSLRQLDARAWQVFWRKPDVQGTPMAITARLPEGCAPATGPAPVSDGQAWASGWTAICPEGMAGRMIRIEGLERQATDVLVRFEALEQSPVTFRLTPSAPEFVVPEVQTVWGVLGTYGVLGFEHILEGWDHLLFVLALVLLIRAPRRLVGAITAFTVAHSITLALAALGHLSIPGPPVEAIIALSVVFLAIEMLKRNHAHPRLSERAPWMVAFAFGLLHGLGFAGALREIGLPESDVAVALLAFNIGVETGQLVFVAVILAAMFVGGRVVNGIGLGGPAVMRLGERVAGYGIGCIATFWLAERVAGF</sequence>
<protein>
    <submittedName>
        <fullName evidence="3">HupE / UreJ protein</fullName>
    </submittedName>
</protein>
<feature type="transmembrane region" description="Helical" evidence="1">
    <location>
        <begin position="268"/>
        <end position="295"/>
    </location>
</feature>
<feature type="transmembrane region" description="Helical" evidence="1">
    <location>
        <begin position="316"/>
        <end position="334"/>
    </location>
</feature>
<keyword evidence="2" id="KW-0732">Signal</keyword>
<name>A0A1I4MVK5_9RHOB</name>
<proteinExistence type="predicted"/>
<feature type="chain" id="PRO_5011447585" evidence="2">
    <location>
        <begin position="23"/>
        <end position="336"/>
    </location>
</feature>
<evidence type="ECO:0000313" key="3">
    <source>
        <dbReference type="EMBL" id="SFM07117.1"/>
    </source>
</evidence>
<gene>
    <name evidence="3" type="ORF">SAMN04488042_103262</name>
</gene>
<keyword evidence="1" id="KW-0812">Transmembrane</keyword>
<reference evidence="3 4" key="1">
    <citation type="submission" date="2016-10" db="EMBL/GenBank/DDBJ databases">
        <authorList>
            <person name="de Groot N.N."/>
        </authorList>
    </citation>
    <scope>NUCLEOTIDE SEQUENCE [LARGE SCALE GENOMIC DNA]</scope>
    <source>
        <strain evidence="3 4">DSM 15283</strain>
    </source>
</reference>
<feature type="transmembrane region" description="Helical" evidence="1">
    <location>
        <begin position="206"/>
        <end position="224"/>
    </location>
</feature>
<organism evidence="3 4">
    <name type="scientific">Shimia aestuarii</name>
    <dbReference type="NCBI Taxonomy" id="254406"/>
    <lineage>
        <taxon>Bacteria</taxon>
        <taxon>Pseudomonadati</taxon>
        <taxon>Pseudomonadota</taxon>
        <taxon>Alphaproteobacteria</taxon>
        <taxon>Rhodobacterales</taxon>
        <taxon>Roseobacteraceae</taxon>
    </lineage>
</organism>
<feature type="transmembrane region" description="Helical" evidence="1">
    <location>
        <begin position="236"/>
        <end position="256"/>
    </location>
</feature>
<keyword evidence="1" id="KW-0472">Membrane</keyword>
<dbReference type="STRING" id="254406.SAMN04488042_103262"/>
<dbReference type="RefSeq" id="WP_242654760.1">
    <property type="nucleotide sequence ID" value="NZ_FOTQ01000003.1"/>
</dbReference>
<feature type="signal peptide" evidence="2">
    <location>
        <begin position="1"/>
        <end position="22"/>
    </location>
</feature>
<evidence type="ECO:0000256" key="2">
    <source>
        <dbReference type="SAM" id="SignalP"/>
    </source>
</evidence>
<keyword evidence="4" id="KW-1185">Reference proteome</keyword>
<accession>A0A1I4MVK5</accession>
<dbReference type="EMBL" id="FOTQ01000003">
    <property type="protein sequence ID" value="SFM07117.1"/>
    <property type="molecule type" value="Genomic_DNA"/>
</dbReference>